<reference evidence="1" key="1">
    <citation type="submission" date="2020-02" db="EMBL/GenBank/DDBJ databases">
        <authorList>
            <person name="Meier V. D."/>
        </authorList>
    </citation>
    <scope>NUCLEOTIDE SEQUENCE</scope>
    <source>
        <strain evidence="1">AVDCRST_MAG95</strain>
    </source>
</reference>
<protein>
    <submittedName>
        <fullName evidence="1">Uncharacterized protein</fullName>
    </submittedName>
</protein>
<proteinExistence type="predicted"/>
<name>A0A6J4IGD6_9BACT</name>
<gene>
    <name evidence="1" type="ORF">AVDCRST_MAG95-1884</name>
</gene>
<sequence length="44" mass="4983">MLAAVKFPLIYLSGRFQALSRCFTVEAAIWKPLKKILNCQSVLN</sequence>
<accession>A0A6J4IGD6</accession>
<dbReference type="EMBL" id="CADCTJ010000590">
    <property type="protein sequence ID" value="CAA9251338.1"/>
    <property type="molecule type" value="Genomic_DNA"/>
</dbReference>
<evidence type="ECO:0000313" key="1">
    <source>
        <dbReference type="EMBL" id="CAA9251338.1"/>
    </source>
</evidence>
<organism evidence="1">
    <name type="scientific">uncultured Adhaeribacter sp</name>
    <dbReference type="NCBI Taxonomy" id="448109"/>
    <lineage>
        <taxon>Bacteria</taxon>
        <taxon>Pseudomonadati</taxon>
        <taxon>Bacteroidota</taxon>
        <taxon>Cytophagia</taxon>
        <taxon>Cytophagales</taxon>
        <taxon>Hymenobacteraceae</taxon>
        <taxon>Adhaeribacter</taxon>
        <taxon>environmental samples</taxon>
    </lineage>
</organism>
<dbReference type="AlphaFoldDB" id="A0A6J4IGD6"/>